<evidence type="ECO:0000259" key="2">
    <source>
        <dbReference type="Pfam" id="PF03644"/>
    </source>
</evidence>
<reference evidence="3 4" key="1">
    <citation type="journal article" date="2023" name="Arcadia Sci">
        <title>De novo assembly of a long-read Amblyomma americanum tick genome.</title>
        <authorList>
            <person name="Chou S."/>
            <person name="Poskanzer K.E."/>
            <person name="Rollins M."/>
            <person name="Thuy-Boun P.S."/>
        </authorList>
    </citation>
    <scope>NUCLEOTIDE SEQUENCE [LARGE SCALE GENOMIC DNA]</scope>
    <source>
        <strain evidence="3">F_SG_1</strain>
        <tissue evidence="3">Salivary glands</tissue>
    </source>
</reference>
<feature type="domain" description="Cytosolic endo-beta-N-acetylglucosaminidase TIM barrel" evidence="2">
    <location>
        <begin position="53"/>
        <end position="327"/>
    </location>
</feature>
<gene>
    <name evidence="3" type="ORF">V5799_017232</name>
</gene>
<dbReference type="AlphaFoldDB" id="A0AAQ4F2U6"/>
<protein>
    <recommendedName>
        <fullName evidence="2">Cytosolic endo-beta-N-acetylglucosaminidase TIM barrel domain-containing protein</fullName>
    </recommendedName>
</protein>
<dbReference type="PANTHER" id="PTHR13246:SF1">
    <property type="entry name" value="CYTOSOLIC ENDO-BETA-N-ACETYLGLUCOSAMINIDASE"/>
    <property type="match status" value="1"/>
</dbReference>
<dbReference type="InterPro" id="IPR032979">
    <property type="entry name" value="ENGase"/>
</dbReference>
<feature type="region of interest" description="Disordered" evidence="1">
    <location>
        <begin position="526"/>
        <end position="560"/>
    </location>
</feature>
<organism evidence="3 4">
    <name type="scientific">Amblyomma americanum</name>
    <name type="common">Lone star tick</name>
    <dbReference type="NCBI Taxonomy" id="6943"/>
    <lineage>
        <taxon>Eukaryota</taxon>
        <taxon>Metazoa</taxon>
        <taxon>Ecdysozoa</taxon>
        <taxon>Arthropoda</taxon>
        <taxon>Chelicerata</taxon>
        <taxon>Arachnida</taxon>
        <taxon>Acari</taxon>
        <taxon>Parasitiformes</taxon>
        <taxon>Ixodida</taxon>
        <taxon>Ixodoidea</taxon>
        <taxon>Ixodidae</taxon>
        <taxon>Amblyomminae</taxon>
        <taxon>Amblyomma</taxon>
    </lineage>
</organism>
<dbReference type="GO" id="GO:0005829">
    <property type="term" value="C:cytosol"/>
    <property type="evidence" value="ECO:0007669"/>
    <property type="project" value="UniProtKB-SubCell"/>
</dbReference>
<evidence type="ECO:0000313" key="3">
    <source>
        <dbReference type="EMBL" id="KAK8781427.1"/>
    </source>
</evidence>
<dbReference type="InterPro" id="IPR005201">
    <property type="entry name" value="TIM_ENGase"/>
</dbReference>
<dbReference type="EMBL" id="JARKHS020007717">
    <property type="protein sequence ID" value="KAK8781427.1"/>
    <property type="molecule type" value="Genomic_DNA"/>
</dbReference>
<dbReference type="PANTHER" id="PTHR13246">
    <property type="entry name" value="ENDO BETA N-ACETYLGLUCOSAMINIDASE"/>
    <property type="match status" value="1"/>
</dbReference>
<comment type="caution">
    <text evidence="3">The sequence shown here is derived from an EMBL/GenBank/DDBJ whole genome shotgun (WGS) entry which is preliminary data.</text>
</comment>
<dbReference type="Gene3D" id="3.20.20.80">
    <property type="entry name" value="Glycosidases"/>
    <property type="match status" value="1"/>
</dbReference>
<dbReference type="Gene3D" id="2.60.120.260">
    <property type="entry name" value="Galactose-binding domain-like"/>
    <property type="match status" value="1"/>
</dbReference>
<evidence type="ECO:0000256" key="1">
    <source>
        <dbReference type="SAM" id="MobiDB-lite"/>
    </source>
</evidence>
<dbReference type="GO" id="GO:0033925">
    <property type="term" value="F:mannosyl-glycoprotein endo-beta-N-acetylglucosaminidase activity"/>
    <property type="evidence" value="ECO:0007669"/>
    <property type="project" value="UniProtKB-EC"/>
</dbReference>
<keyword evidence="4" id="KW-1185">Reference proteome</keyword>
<dbReference type="Pfam" id="PF03644">
    <property type="entry name" value="Glyco_hydro_85"/>
    <property type="match status" value="1"/>
</dbReference>
<sequence length="560" mass="62616">MLSDREAAPLRTLEELFSFTRQPLCVVDPLRDVRRGGPESPKTLLCHDLMDGYLDDRFVHGCRNTSSYRFFHWQVINSFVYFSHNMVTIPPPGWISAAHKHGVKVLGTFTVKSDWGTETLTRMRRDNLALKVASHLALVASRCHFDGWLVDIESKMEKCHVGFLKELLAAITTETHRTVPGSLIIWYDSVLCDGALDWQNELNEKNSCFFDLCDGIFLNSGWTEDALQRSAAFAGDRKSDVYVGIDVYARRTSYIAGYKMYQVVEVARSHGLSAAILGSGWVYETQDKRRFMQNQSLLWSLPDHCCPEWRLRTLPLSTSFCQGFGGQLYVAGQVVSAVPWFNLSLQQLQPRDQSPWLCCGSATGYTEDAYDGGGCLRLRFLPDDESEPEAVPYFRLFGCDFPLGRLTLSYTFKQHRPSGTIMNDVALVLKVKSAEGKEDQLKLGVVIDVPNMEHYAVTRDISDCGLNLSSDISGSCWVTRTYRIEDLESSAILEEIGISFVLSAANACLLGKLVVERADCTDGVEPVSFKDYGDSSDDSGPDMGAFSDEDSSEKPENKVT</sequence>
<proteinExistence type="predicted"/>
<name>A0AAQ4F2U6_AMBAM</name>
<dbReference type="CDD" id="cd06547">
    <property type="entry name" value="GH85_ENGase"/>
    <property type="match status" value="1"/>
</dbReference>
<evidence type="ECO:0000313" key="4">
    <source>
        <dbReference type="Proteomes" id="UP001321473"/>
    </source>
</evidence>
<accession>A0AAQ4F2U6</accession>
<dbReference type="Proteomes" id="UP001321473">
    <property type="component" value="Unassembled WGS sequence"/>
</dbReference>